<dbReference type="Gene3D" id="3.30.1380.10">
    <property type="match status" value="1"/>
</dbReference>
<name>A0ABY5KRC4_9CELL</name>
<dbReference type="PANTHER" id="PTHR34385">
    <property type="entry name" value="D-ALANYL-D-ALANINE CARBOXYPEPTIDASE"/>
    <property type="match status" value="1"/>
</dbReference>
<feature type="transmembrane region" description="Helical" evidence="2">
    <location>
        <begin position="54"/>
        <end position="73"/>
    </location>
</feature>
<keyword evidence="2" id="KW-0472">Membrane</keyword>
<accession>A0ABY5KRC4</accession>
<evidence type="ECO:0000256" key="2">
    <source>
        <dbReference type="SAM" id="Phobius"/>
    </source>
</evidence>
<reference evidence="4 5" key="1">
    <citation type="submission" date="2022-07" db="EMBL/GenBank/DDBJ databases">
        <title>Novel species in genus cellulomonas.</title>
        <authorList>
            <person name="Ye L."/>
        </authorList>
    </citation>
    <scope>NUCLEOTIDE SEQUENCE [LARGE SCALE GENOMIC DNA]</scope>
    <source>
        <strain evidence="5">zg-B89</strain>
    </source>
</reference>
<keyword evidence="2" id="KW-1133">Transmembrane helix</keyword>
<dbReference type="InterPro" id="IPR009045">
    <property type="entry name" value="Zn_M74/Hedgehog-like"/>
</dbReference>
<dbReference type="Proteomes" id="UP001316384">
    <property type="component" value="Chromosome"/>
</dbReference>
<feature type="region of interest" description="Disordered" evidence="1">
    <location>
        <begin position="1"/>
        <end position="42"/>
    </location>
</feature>
<feature type="domain" description="D-alanyl-D-alanine carboxypeptidase-like core" evidence="3">
    <location>
        <begin position="166"/>
        <end position="274"/>
    </location>
</feature>
<gene>
    <name evidence="4" type="ORF">NP048_06175</name>
</gene>
<dbReference type="PANTHER" id="PTHR34385:SF1">
    <property type="entry name" value="PEPTIDOGLYCAN L-ALANYL-D-GLUTAMATE ENDOPEPTIDASE CWLK"/>
    <property type="match status" value="1"/>
</dbReference>
<evidence type="ECO:0000256" key="1">
    <source>
        <dbReference type="SAM" id="MobiDB-lite"/>
    </source>
</evidence>
<dbReference type="SUPFAM" id="SSF55166">
    <property type="entry name" value="Hedgehog/DD-peptidase"/>
    <property type="match status" value="1"/>
</dbReference>
<evidence type="ECO:0000313" key="5">
    <source>
        <dbReference type="Proteomes" id="UP001316384"/>
    </source>
</evidence>
<dbReference type="RefSeq" id="WP_227577336.1">
    <property type="nucleotide sequence ID" value="NZ_CP101987.1"/>
</dbReference>
<sequence>MGSHRAEPTTRTRRDRRSGPGTDAIPVPVAGTPVTEGMRPPVAVDAPRRRSTRVLGRCGVLAALVAVTVVVPISQGLADGEIVAGPQEPDPRLPSTVTALTAIPLSDLPPTPLVSADGTSRLRALAEVSRDAERSALPGCDGSVRAAGENGLLATKDLCTLWDGRTQMRADAAVALAELNEAHVARFGTDLCVVSGYRTLAQQRSVKAQKGGMAATPGKSNHGWGLAMDFCSIETSGARWTWLNDNGPTFGWEQPNWAVRGGSGPYEPWHWEYTKGVKADGEFYG</sequence>
<evidence type="ECO:0000313" key="4">
    <source>
        <dbReference type="EMBL" id="UUI73024.1"/>
    </source>
</evidence>
<dbReference type="CDD" id="cd14814">
    <property type="entry name" value="Peptidase_M15"/>
    <property type="match status" value="1"/>
</dbReference>
<organism evidence="4 5">
    <name type="scientific">Cellulomonas xiejunii</name>
    <dbReference type="NCBI Taxonomy" id="2968083"/>
    <lineage>
        <taxon>Bacteria</taxon>
        <taxon>Bacillati</taxon>
        <taxon>Actinomycetota</taxon>
        <taxon>Actinomycetes</taxon>
        <taxon>Micrococcales</taxon>
        <taxon>Cellulomonadaceae</taxon>
        <taxon>Cellulomonas</taxon>
    </lineage>
</organism>
<proteinExistence type="predicted"/>
<feature type="compositionally biased region" description="Basic and acidic residues" evidence="1">
    <location>
        <begin position="1"/>
        <end position="12"/>
    </location>
</feature>
<keyword evidence="2" id="KW-0812">Transmembrane</keyword>
<dbReference type="InterPro" id="IPR003709">
    <property type="entry name" value="VanY-like_core_dom"/>
</dbReference>
<dbReference type="InterPro" id="IPR052179">
    <property type="entry name" value="DD-CPase-like"/>
</dbReference>
<protein>
    <submittedName>
        <fullName evidence="4">M15 family metallopeptidase</fullName>
    </submittedName>
</protein>
<evidence type="ECO:0000259" key="3">
    <source>
        <dbReference type="Pfam" id="PF02557"/>
    </source>
</evidence>
<dbReference type="Pfam" id="PF02557">
    <property type="entry name" value="VanY"/>
    <property type="match status" value="1"/>
</dbReference>
<keyword evidence="5" id="KW-1185">Reference proteome</keyword>
<dbReference type="EMBL" id="CP101987">
    <property type="protein sequence ID" value="UUI73024.1"/>
    <property type="molecule type" value="Genomic_DNA"/>
</dbReference>